<sequence>MEKYRVIHNFMDLQDGKHIYNIGDKYPRKGRIVKSRVDELISADNKIGVPLIMEVSGDGDK</sequence>
<reference evidence="1 2" key="1">
    <citation type="submission" date="2022-05" db="EMBL/GenBank/DDBJ databases">
        <title>Genome Sequencing of Bee-Associated Microbes.</title>
        <authorList>
            <person name="Dunlap C."/>
        </authorList>
    </citation>
    <scope>NUCLEOTIDE SEQUENCE [LARGE SCALE GENOMIC DNA]</scope>
    <source>
        <strain evidence="1 2">NRRL BD-083</strain>
    </source>
</reference>
<dbReference type="Proteomes" id="UP001527052">
    <property type="component" value="Unassembled WGS sequence"/>
</dbReference>
<gene>
    <name evidence="1" type="ORF">M5W82_10030</name>
</gene>
<accession>A0ABT4ESX9</accession>
<keyword evidence="2" id="KW-1185">Reference proteome</keyword>
<dbReference type="RefSeq" id="WP_268637374.1">
    <property type="nucleotide sequence ID" value="NZ_JAMDLZ010000017.1"/>
</dbReference>
<evidence type="ECO:0000313" key="2">
    <source>
        <dbReference type="Proteomes" id="UP001527052"/>
    </source>
</evidence>
<dbReference type="EMBL" id="JAMDLZ010000017">
    <property type="protein sequence ID" value="MCY9547294.1"/>
    <property type="molecule type" value="Genomic_DNA"/>
</dbReference>
<organism evidence="1 2">
    <name type="scientific">Lysinibacillus xylanilyticus</name>
    <dbReference type="NCBI Taxonomy" id="582475"/>
    <lineage>
        <taxon>Bacteria</taxon>
        <taxon>Bacillati</taxon>
        <taxon>Bacillota</taxon>
        <taxon>Bacilli</taxon>
        <taxon>Bacillales</taxon>
        <taxon>Bacillaceae</taxon>
        <taxon>Lysinibacillus</taxon>
    </lineage>
</organism>
<proteinExistence type="predicted"/>
<comment type="caution">
    <text evidence="1">The sequence shown here is derived from an EMBL/GenBank/DDBJ whole genome shotgun (WGS) entry which is preliminary data.</text>
</comment>
<name>A0ABT4ESX9_9BACI</name>
<evidence type="ECO:0000313" key="1">
    <source>
        <dbReference type="EMBL" id="MCY9547294.1"/>
    </source>
</evidence>
<protein>
    <submittedName>
        <fullName evidence="1">Uncharacterized protein</fullName>
    </submittedName>
</protein>